<dbReference type="AlphaFoldDB" id="A0A934UQZ8"/>
<comment type="caution">
    <text evidence="11">The sequence shown here is derived from an EMBL/GenBank/DDBJ whole genome shotgun (WGS) entry which is preliminary data.</text>
</comment>
<keyword evidence="8" id="KW-0472">Membrane</keyword>
<dbReference type="InterPro" id="IPR050736">
    <property type="entry name" value="Sensor_HK_Regulatory"/>
</dbReference>
<evidence type="ECO:0000256" key="7">
    <source>
        <dbReference type="PROSITE-ProRule" id="PRU00169"/>
    </source>
</evidence>
<dbReference type="InterPro" id="IPR003594">
    <property type="entry name" value="HATPase_dom"/>
</dbReference>
<evidence type="ECO:0000256" key="1">
    <source>
        <dbReference type="ARBA" id="ARBA00000085"/>
    </source>
</evidence>
<feature type="transmembrane region" description="Helical" evidence="8">
    <location>
        <begin position="90"/>
        <end position="109"/>
    </location>
</feature>
<evidence type="ECO:0000256" key="8">
    <source>
        <dbReference type="SAM" id="Phobius"/>
    </source>
</evidence>
<reference evidence="11" key="1">
    <citation type="submission" date="2020-12" db="EMBL/GenBank/DDBJ databases">
        <title>Ramlibacter sp. nov., isolated from a freshwater alga, Cryptomonas.</title>
        <authorList>
            <person name="Kim H.M."/>
            <person name="Jeon C.O."/>
        </authorList>
    </citation>
    <scope>NUCLEOTIDE SEQUENCE</scope>
    <source>
        <strain evidence="11">CrO1</strain>
    </source>
</reference>
<evidence type="ECO:0000313" key="11">
    <source>
        <dbReference type="EMBL" id="MBK0392032.1"/>
    </source>
</evidence>
<keyword evidence="8" id="KW-0812">Transmembrane</keyword>
<evidence type="ECO:0000256" key="4">
    <source>
        <dbReference type="ARBA" id="ARBA00022679"/>
    </source>
</evidence>
<dbReference type="InterPro" id="IPR011006">
    <property type="entry name" value="CheY-like_superfamily"/>
</dbReference>
<dbReference type="Gene3D" id="1.10.287.130">
    <property type="match status" value="1"/>
</dbReference>
<proteinExistence type="predicted"/>
<dbReference type="InterPro" id="IPR001789">
    <property type="entry name" value="Sig_transdc_resp-reg_receiver"/>
</dbReference>
<feature type="domain" description="Histidine kinase" evidence="9">
    <location>
        <begin position="228"/>
        <end position="442"/>
    </location>
</feature>
<dbReference type="Gene3D" id="3.30.565.10">
    <property type="entry name" value="Histidine kinase-like ATPase, C-terminal domain"/>
    <property type="match status" value="1"/>
</dbReference>
<keyword evidence="5 11" id="KW-0418">Kinase</keyword>
<evidence type="ECO:0000313" key="12">
    <source>
        <dbReference type="Proteomes" id="UP000617041"/>
    </source>
</evidence>
<feature type="domain" description="Response regulatory" evidence="10">
    <location>
        <begin position="463"/>
        <end position="574"/>
    </location>
</feature>
<dbReference type="Pfam" id="PF02518">
    <property type="entry name" value="HATPase_c"/>
    <property type="match status" value="1"/>
</dbReference>
<dbReference type="CDD" id="cd00156">
    <property type="entry name" value="REC"/>
    <property type="match status" value="1"/>
</dbReference>
<keyword evidence="3 7" id="KW-0597">Phosphoprotein</keyword>
<evidence type="ECO:0000256" key="6">
    <source>
        <dbReference type="ARBA" id="ARBA00023012"/>
    </source>
</evidence>
<dbReference type="InterPro" id="IPR036890">
    <property type="entry name" value="HATPase_C_sf"/>
</dbReference>
<evidence type="ECO:0000256" key="2">
    <source>
        <dbReference type="ARBA" id="ARBA00012438"/>
    </source>
</evidence>
<dbReference type="CDD" id="cd00082">
    <property type="entry name" value="HisKA"/>
    <property type="match status" value="1"/>
</dbReference>
<dbReference type="PANTHER" id="PTHR43711">
    <property type="entry name" value="TWO-COMPONENT HISTIDINE KINASE"/>
    <property type="match status" value="1"/>
</dbReference>
<feature type="modified residue" description="4-aspartylphosphate" evidence="7">
    <location>
        <position position="514"/>
    </location>
</feature>
<organism evidence="11 12">
    <name type="scientific">Ramlibacter algicola</name>
    <dbReference type="NCBI Taxonomy" id="2795217"/>
    <lineage>
        <taxon>Bacteria</taxon>
        <taxon>Pseudomonadati</taxon>
        <taxon>Pseudomonadota</taxon>
        <taxon>Betaproteobacteria</taxon>
        <taxon>Burkholderiales</taxon>
        <taxon>Comamonadaceae</taxon>
        <taxon>Ramlibacter</taxon>
    </lineage>
</organism>
<keyword evidence="6" id="KW-0902">Two-component regulatory system</keyword>
<dbReference type="SUPFAM" id="SSF52172">
    <property type="entry name" value="CheY-like"/>
    <property type="match status" value="1"/>
</dbReference>
<dbReference type="SMART" id="SM00387">
    <property type="entry name" value="HATPase_c"/>
    <property type="match status" value="1"/>
</dbReference>
<sequence>MDTPSRAASTVVADEMVVRSVGILLRQTRAGATALGLLCGLYGVILVPAVGWLAYLGWYAVLVASLVARQVYFSRLAATRGPTRETLRHVAIWTTITGCLPSACIPMFVQSLSLADVGVLTVTTLGTLAAAVAVIGVQPRLYAFYLVTSLAFAYTGWLWHAGPNERVMIGLAMVMGGFMLQRAVWTYYQQLRENVEITAHNAELVEQLRTSLEREQDIRRARSRFLGAASHDLRQPVQALLFLADIFRRSSDGARREQIAQQIVRTGESIDTMFRHLVDFAQIDAGTMKANLQPVQLPRLVQATVSGFGEKCAAKGLHFRLEVEPEGAVTADPVLLERLLRNFLDNACKYSLQGEITLRIHAIGDHLEIEVVDQGVGMDDEDLALVWNAFQRGRSASRAEAEGIGLGLAICRHMADLMGTELQLASRPGQGTRVTLRLPLLRNDSASPGPGRSQQQLALQGRVIALVENDRLAREALSAWLREAGAIVASGSDLAGVQQALRQVGGALHCVIADYRLTNGNGMDVIRALRAQHGPVPALVVSGEPNLHDLALEVPCLQKPVAPDKLLEHLRRILPGAPATVEA</sequence>
<dbReference type="Gene3D" id="3.40.50.2300">
    <property type="match status" value="1"/>
</dbReference>
<dbReference type="EMBL" id="JAEDAO010000001">
    <property type="protein sequence ID" value="MBK0392032.1"/>
    <property type="molecule type" value="Genomic_DNA"/>
</dbReference>
<keyword evidence="4" id="KW-0808">Transferase</keyword>
<dbReference type="InterPro" id="IPR005467">
    <property type="entry name" value="His_kinase_dom"/>
</dbReference>
<evidence type="ECO:0000259" key="9">
    <source>
        <dbReference type="PROSITE" id="PS50109"/>
    </source>
</evidence>
<dbReference type="SMART" id="SM00448">
    <property type="entry name" value="REC"/>
    <property type="match status" value="1"/>
</dbReference>
<evidence type="ECO:0000256" key="3">
    <source>
        <dbReference type="ARBA" id="ARBA00022553"/>
    </source>
</evidence>
<evidence type="ECO:0000256" key="5">
    <source>
        <dbReference type="ARBA" id="ARBA00022777"/>
    </source>
</evidence>
<dbReference type="InterPro" id="IPR003661">
    <property type="entry name" value="HisK_dim/P_dom"/>
</dbReference>
<keyword evidence="8" id="KW-1133">Transmembrane helix</keyword>
<dbReference type="GO" id="GO:0000155">
    <property type="term" value="F:phosphorelay sensor kinase activity"/>
    <property type="evidence" value="ECO:0007669"/>
    <property type="project" value="InterPro"/>
</dbReference>
<dbReference type="InterPro" id="IPR004358">
    <property type="entry name" value="Sig_transdc_His_kin-like_C"/>
</dbReference>
<dbReference type="Proteomes" id="UP000617041">
    <property type="component" value="Unassembled WGS sequence"/>
</dbReference>
<name>A0A934UQZ8_9BURK</name>
<dbReference type="PROSITE" id="PS50110">
    <property type="entry name" value="RESPONSE_REGULATORY"/>
    <property type="match status" value="1"/>
</dbReference>
<dbReference type="RefSeq" id="WP_200786990.1">
    <property type="nucleotide sequence ID" value="NZ_JAEDAO010000001.1"/>
</dbReference>
<gene>
    <name evidence="11" type="ORF">I8E28_05470</name>
</gene>
<dbReference type="SUPFAM" id="SSF47384">
    <property type="entry name" value="Homodimeric domain of signal transducing histidine kinase"/>
    <property type="match status" value="1"/>
</dbReference>
<evidence type="ECO:0000259" key="10">
    <source>
        <dbReference type="PROSITE" id="PS50110"/>
    </source>
</evidence>
<comment type="catalytic activity">
    <reaction evidence="1">
        <text>ATP + protein L-histidine = ADP + protein N-phospho-L-histidine.</text>
        <dbReference type="EC" id="2.7.13.3"/>
    </reaction>
</comment>
<feature type="transmembrane region" description="Helical" evidence="8">
    <location>
        <begin position="115"/>
        <end position="135"/>
    </location>
</feature>
<feature type="transmembrane region" description="Helical" evidence="8">
    <location>
        <begin position="142"/>
        <end position="161"/>
    </location>
</feature>
<protein>
    <recommendedName>
        <fullName evidence="2">histidine kinase</fullName>
        <ecNumber evidence="2">2.7.13.3</ecNumber>
    </recommendedName>
</protein>
<keyword evidence="12" id="KW-1185">Reference proteome</keyword>
<dbReference type="PANTHER" id="PTHR43711:SF26">
    <property type="entry name" value="SENSOR HISTIDINE KINASE RCSC"/>
    <property type="match status" value="1"/>
</dbReference>
<dbReference type="SUPFAM" id="SSF55874">
    <property type="entry name" value="ATPase domain of HSP90 chaperone/DNA topoisomerase II/histidine kinase"/>
    <property type="match status" value="1"/>
</dbReference>
<dbReference type="PRINTS" id="PR00344">
    <property type="entry name" value="BCTRLSENSOR"/>
</dbReference>
<dbReference type="EC" id="2.7.13.3" evidence="2"/>
<dbReference type="SMART" id="SM00388">
    <property type="entry name" value="HisKA"/>
    <property type="match status" value="1"/>
</dbReference>
<accession>A0A934UQZ8</accession>
<dbReference type="PROSITE" id="PS50109">
    <property type="entry name" value="HIS_KIN"/>
    <property type="match status" value="1"/>
</dbReference>
<dbReference type="Pfam" id="PF00072">
    <property type="entry name" value="Response_reg"/>
    <property type="match status" value="1"/>
</dbReference>
<dbReference type="Pfam" id="PF00512">
    <property type="entry name" value="HisKA"/>
    <property type="match status" value="1"/>
</dbReference>
<dbReference type="InterPro" id="IPR036097">
    <property type="entry name" value="HisK_dim/P_sf"/>
</dbReference>